<name>A0A9W6P647_9ACTN</name>
<keyword evidence="2 5" id="KW-0812">Transmembrane</keyword>
<feature type="transmembrane region" description="Helical" evidence="5">
    <location>
        <begin position="170"/>
        <end position="191"/>
    </location>
</feature>
<evidence type="ECO:0000256" key="3">
    <source>
        <dbReference type="ARBA" id="ARBA00022989"/>
    </source>
</evidence>
<accession>A0A9W6P647</accession>
<dbReference type="Proteomes" id="UP001165092">
    <property type="component" value="Unassembled WGS sequence"/>
</dbReference>
<feature type="transmembrane region" description="Helical" evidence="5">
    <location>
        <begin position="137"/>
        <end position="158"/>
    </location>
</feature>
<dbReference type="Gene3D" id="1.20.1250.20">
    <property type="entry name" value="MFS general substrate transporter like domains"/>
    <property type="match status" value="2"/>
</dbReference>
<dbReference type="InterPro" id="IPR020846">
    <property type="entry name" value="MFS_dom"/>
</dbReference>
<reference evidence="7" key="1">
    <citation type="submission" date="2023-02" db="EMBL/GenBank/DDBJ databases">
        <title>Nocardiopsis ansamitocini NBRC 112285.</title>
        <authorList>
            <person name="Ichikawa N."/>
            <person name="Sato H."/>
            <person name="Tonouchi N."/>
        </authorList>
    </citation>
    <scope>NUCLEOTIDE SEQUENCE</scope>
    <source>
        <strain evidence="7">NBRC 112285</strain>
    </source>
</reference>
<dbReference type="AlphaFoldDB" id="A0A9W6P647"/>
<gene>
    <name evidence="7" type="ORF">Nans01_20590</name>
</gene>
<comment type="caution">
    <text evidence="7">The sequence shown here is derived from an EMBL/GenBank/DDBJ whole genome shotgun (WGS) entry which is preliminary data.</text>
</comment>
<organism evidence="7 8">
    <name type="scientific">Nocardiopsis ansamitocini</name>
    <dbReference type="NCBI Taxonomy" id="1670832"/>
    <lineage>
        <taxon>Bacteria</taxon>
        <taxon>Bacillati</taxon>
        <taxon>Actinomycetota</taxon>
        <taxon>Actinomycetes</taxon>
        <taxon>Streptosporangiales</taxon>
        <taxon>Nocardiopsidaceae</taxon>
        <taxon>Nocardiopsis</taxon>
    </lineage>
</organism>
<feature type="transmembrane region" description="Helical" evidence="5">
    <location>
        <begin position="364"/>
        <end position="389"/>
    </location>
</feature>
<feature type="transmembrane region" description="Helical" evidence="5">
    <location>
        <begin position="410"/>
        <end position="427"/>
    </location>
</feature>
<protein>
    <submittedName>
        <fullName evidence="7">MFS transporter</fullName>
    </submittedName>
</protein>
<dbReference type="InterPro" id="IPR036259">
    <property type="entry name" value="MFS_trans_sf"/>
</dbReference>
<feature type="transmembrane region" description="Helical" evidence="5">
    <location>
        <begin position="233"/>
        <end position="250"/>
    </location>
</feature>
<evidence type="ECO:0000313" key="8">
    <source>
        <dbReference type="Proteomes" id="UP001165092"/>
    </source>
</evidence>
<dbReference type="RefSeq" id="WP_285758934.1">
    <property type="nucleotide sequence ID" value="NZ_BSQG01000003.1"/>
</dbReference>
<dbReference type="PANTHER" id="PTHR42718">
    <property type="entry name" value="MAJOR FACILITATOR SUPERFAMILY MULTIDRUG TRANSPORTER MFSC"/>
    <property type="match status" value="1"/>
</dbReference>
<feature type="transmembrane region" description="Helical" evidence="5">
    <location>
        <begin position="108"/>
        <end position="128"/>
    </location>
</feature>
<feature type="transmembrane region" description="Helical" evidence="5">
    <location>
        <begin position="270"/>
        <end position="290"/>
    </location>
</feature>
<comment type="subcellular location">
    <subcellularLocation>
        <location evidence="1">Cell membrane</location>
        <topology evidence="1">Multi-pass membrane protein</topology>
    </subcellularLocation>
</comment>
<keyword evidence="4 5" id="KW-0472">Membrane</keyword>
<dbReference type="PANTHER" id="PTHR42718:SF35">
    <property type="entry name" value="BLL0718 PROTEIN"/>
    <property type="match status" value="1"/>
</dbReference>
<feature type="transmembrane region" description="Helical" evidence="5">
    <location>
        <begin position="203"/>
        <end position="221"/>
    </location>
</feature>
<feature type="transmembrane region" description="Helical" evidence="5">
    <location>
        <begin position="338"/>
        <end position="358"/>
    </location>
</feature>
<dbReference type="GO" id="GO:0022857">
    <property type="term" value="F:transmembrane transporter activity"/>
    <property type="evidence" value="ECO:0007669"/>
    <property type="project" value="InterPro"/>
</dbReference>
<evidence type="ECO:0000313" key="7">
    <source>
        <dbReference type="EMBL" id="GLU47708.1"/>
    </source>
</evidence>
<feature type="domain" description="Major facilitator superfamily (MFS) profile" evidence="6">
    <location>
        <begin position="17"/>
        <end position="461"/>
    </location>
</feature>
<dbReference type="InterPro" id="IPR011701">
    <property type="entry name" value="MFS"/>
</dbReference>
<sequence>MALSSAQLTVSPRPARIIAPLVFAGLTYAVAQTTIVPVVPQIQAATGADASSVAWVITGFFVSSAALTVLSGRLGDLLGKKPVLIAIFLLFGLGAVVSATGASLEMVIAGRVIMGCAGGVFPLSFAILGQSLSRNQAAFGMGLISSTFGLGGALGLPVGGLIADQLGYQGLFWATAVMTLISLVGIVVFVPGGEQRAAGRVDWAGAILLGVTLGGPLTAISRGEAWGWTAPQTLVLLAAGALSLVLLLVVESRVRDPLIDLALMRRRNMWVANLTAFFITVGQAAAFFLIPQIVQLPVESGVGLGIGVAHAGLFMLPAALATMLAGPVTGRAVARFGVRPPLFIGTVGSVAGLLVIGLGGADPAAILVGAALLGLAGGTAYAVLPVLIAESVPLQNLGAANGVNTIVRHISMAISAQLAAAVLVIGTPQGELYPTSGAFLVDFGGSAALGLVALLLIPLIHVGARAMAPEPVYAEAGR</sequence>
<evidence type="ECO:0000259" key="6">
    <source>
        <dbReference type="PROSITE" id="PS50850"/>
    </source>
</evidence>
<dbReference type="Pfam" id="PF07690">
    <property type="entry name" value="MFS_1"/>
    <property type="match status" value="1"/>
</dbReference>
<evidence type="ECO:0000256" key="4">
    <source>
        <dbReference type="ARBA" id="ARBA00023136"/>
    </source>
</evidence>
<dbReference type="SUPFAM" id="SSF103473">
    <property type="entry name" value="MFS general substrate transporter"/>
    <property type="match status" value="1"/>
</dbReference>
<feature type="transmembrane region" description="Helical" evidence="5">
    <location>
        <begin position="52"/>
        <end position="71"/>
    </location>
</feature>
<dbReference type="PROSITE" id="PS50850">
    <property type="entry name" value="MFS"/>
    <property type="match status" value="1"/>
</dbReference>
<dbReference type="EMBL" id="BSQG01000003">
    <property type="protein sequence ID" value="GLU47708.1"/>
    <property type="molecule type" value="Genomic_DNA"/>
</dbReference>
<feature type="transmembrane region" description="Helical" evidence="5">
    <location>
        <begin position="302"/>
        <end position="326"/>
    </location>
</feature>
<evidence type="ECO:0000256" key="5">
    <source>
        <dbReference type="SAM" id="Phobius"/>
    </source>
</evidence>
<proteinExistence type="predicted"/>
<keyword evidence="3 5" id="KW-1133">Transmembrane helix</keyword>
<dbReference type="GO" id="GO:0005886">
    <property type="term" value="C:plasma membrane"/>
    <property type="evidence" value="ECO:0007669"/>
    <property type="project" value="UniProtKB-SubCell"/>
</dbReference>
<feature type="transmembrane region" description="Helical" evidence="5">
    <location>
        <begin position="83"/>
        <end position="102"/>
    </location>
</feature>
<feature type="transmembrane region" description="Helical" evidence="5">
    <location>
        <begin position="439"/>
        <end position="460"/>
    </location>
</feature>
<feature type="transmembrane region" description="Helical" evidence="5">
    <location>
        <begin position="21"/>
        <end position="40"/>
    </location>
</feature>
<evidence type="ECO:0000256" key="2">
    <source>
        <dbReference type="ARBA" id="ARBA00022692"/>
    </source>
</evidence>
<keyword evidence="8" id="KW-1185">Reference proteome</keyword>
<evidence type="ECO:0000256" key="1">
    <source>
        <dbReference type="ARBA" id="ARBA00004651"/>
    </source>
</evidence>